<keyword evidence="6" id="KW-0175">Coiled coil</keyword>
<evidence type="ECO:0000256" key="6">
    <source>
        <dbReference type="SAM" id="Coils"/>
    </source>
</evidence>
<keyword evidence="3 7" id="KW-0812">Transmembrane</keyword>
<dbReference type="AlphaFoldDB" id="A0A3B0ZVY9"/>
<evidence type="ECO:0000256" key="7">
    <source>
        <dbReference type="SAM" id="Phobius"/>
    </source>
</evidence>
<accession>A0A3B0ZVY9</accession>
<dbReference type="PANTHER" id="PTHR32309:SF13">
    <property type="entry name" value="FERRIC ENTEROBACTIN TRANSPORT PROTEIN FEPE"/>
    <property type="match status" value="1"/>
</dbReference>
<keyword evidence="4 7" id="KW-1133">Transmembrane helix</keyword>
<protein>
    <recommendedName>
        <fullName evidence="8">Polysaccharide chain length determinant N-terminal domain-containing protein</fullName>
    </recommendedName>
</protein>
<feature type="coiled-coil region" evidence="6">
    <location>
        <begin position="169"/>
        <end position="281"/>
    </location>
</feature>
<evidence type="ECO:0000256" key="2">
    <source>
        <dbReference type="ARBA" id="ARBA00022475"/>
    </source>
</evidence>
<dbReference type="InterPro" id="IPR050445">
    <property type="entry name" value="Bact_polysacc_biosynth/exp"/>
</dbReference>
<dbReference type="EMBL" id="UOFP01000065">
    <property type="protein sequence ID" value="VAW84736.1"/>
    <property type="molecule type" value="Genomic_DNA"/>
</dbReference>
<dbReference type="GO" id="GO:0004713">
    <property type="term" value="F:protein tyrosine kinase activity"/>
    <property type="evidence" value="ECO:0007669"/>
    <property type="project" value="TreeGrafter"/>
</dbReference>
<reference evidence="9" key="1">
    <citation type="submission" date="2018-06" db="EMBL/GenBank/DDBJ databases">
        <authorList>
            <person name="Zhirakovskaya E."/>
        </authorList>
    </citation>
    <scope>NUCLEOTIDE SEQUENCE</scope>
</reference>
<dbReference type="Pfam" id="PF02706">
    <property type="entry name" value="Wzz"/>
    <property type="match status" value="1"/>
</dbReference>
<comment type="subcellular location">
    <subcellularLocation>
        <location evidence="1">Cell membrane</location>
        <topology evidence="1">Multi-pass membrane protein</topology>
    </subcellularLocation>
</comment>
<organism evidence="9">
    <name type="scientific">hydrothermal vent metagenome</name>
    <dbReference type="NCBI Taxonomy" id="652676"/>
    <lineage>
        <taxon>unclassified sequences</taxon>
        <taxon>metagenomes</taxon>
        <taxon>ecological metagenomes</taxon>
    </lineage>
</organism>
<proteinExistence type="predicted"/>
<dbReference type="InterPro" id="IPR003856">
    <property type="entry name" value="LPS_length_determ_N"/>
</dbReference>
<feature type="non-terminal residue" evidence="9">
    <location>
        <position position="281"/>
    </location>
</feature>
<dbReference type="PANTHER" id="PTHR32309">
    <property type="entry name" value="TYROSINE-PROTEIN KINASE"/>
    <property type="match status" value="1"/>
</dbReference>
<keyword evidence="5 7" id="KW-0472">Membrane</keyword>
<evidence type="ECO:0000256" key="5">
    <source>
        <dbReference type="ARBA" id="ARBA00023136"/>
    </source>
</evidence>
<feature type="domain" description="Polysaccharide chain length determinant N-terminal" evidence="8">
    <location>
        <begin position="8"/>
        <end position="95"/>
    </location>
</feature>
<dbReference type="GO" id="GO:0005886">
    <property type="term" value="C:plasma membrane"/>
    <property type="evidence" value="ECO:0007669"/>
    <property type="project" value="UniProtKB-SubCell"/>
</dbReference>
<name>A0A3B0ZVY9_9ZZZZ</name>
<evidence type="ECO:0000313" key="9">
    <source>
        <dbReference type="EMBL" id="VAW84736.1"/>
    </source>
</evidence>
<feature type="transmembrane region" description="Helical" evidence="7">
    <location>
        <begin position="20"/>
        <end position="40"/>
    </location>
</feature>
<evidence type="ECO:0000256" key="4">
    <source>
        <dbReference type="ARBA" id="ARBA00022989"/>
    </source>
</evidence>
<keyword evidence="2" id="KW-1003">Cell membrane</keyword>
<sequence length="281" mass="32043">MNETARELYDYARLFWEKRWYIFGVASLVCALGWPVAMLLPNSYEVSSKVYLDTQSMLTPLLKGLAVDSGATLEFVNVARRTLLSRPNLVQVARETDLDLQAETPEEMEVLLQELQKDILVSGSGRDHIYEILYENNDPQLAKRVVESLLNIFMEGALTAGRQDTDDSQRFIEDQISIYQERLEAAELRLQKFKQVHVGKMPDEAGGYFSRLAQIRVETKDAELQLNEAREGRLALKRQLVILNREMMQGGVPAAAEKYSNESLDARIESLETRLDELLLL</sequence>
<evidence type="ECO:0000256" key="3">
    <source>
        <dbReference type="ARBA" id="ARBA00022692"/>
    </source>
</evidence>
<gene>
    <name evidence="9" type="ORF">MNBD_GAMMA18-1945</name>
</gene>
<evidence type="ECO:0000259" key="8">
    <source>
        <dbReference type="Pfam" id="PF02706"/>
    </source>
</evidence>
<evidence type="ECO:0000256" key="1">
    <source>
        <dbReference type="ARBA" id="ARBA00004651"/>
    </source>
</evidence>